<gene>
    <name evidence="1" type="ORF">PR003_g32666</name>
</gene>
<keyword evidence="2" id="KW-1185">Reference proteome</keyword>
<protein>
    <submittedName>
        <fullName evidence="1">Uncharacterized protein</fullName>
    </submittedName>
</protein>
<dbReference type="AlphaFoldDB" id="A0A6A4B1I3"/>
<evidence type="ECO:0000313" key="2">
    <source>
        <dbReference type="Proteomes" id="UP000434957"/>
    </source>
</evidence>
<dbReference type="EMBL" id="QXFT01008198">
    <property type="protein sequence ID" value="KAE9264808.1"/>
    <property type="molecule type" value="Genomic_DNA"/>
</dbReference>
<proteinExistence type="predicted"/>
<accession>A0A6A4B1I3</accession>
<evidence type="ECO:0000313" key="1">
    <source>
        <dbReference type="EMBL" id="KAE9264808.1"/>
    </source>
</evidence>
<name>A0A6A4B1I3_9STRA</name>
<dbReference type="Proteomes" id="UP000434957">
    <property type="component" value="Unassembled WGS sequence"/>
</dbReference>
<sequence length="175" mass="20259">MPLLKRTTQDDGKVVLMDFFYCANEMEESLPSDRFLLVQDKVRALSDIMQREGADVKMFSTSGYPFKLEVNRHPFDEESNGSFYGYWYYRTEDDRARHEGYFAWPDLRICTAAKQYDQRQYDLANLLPAEWFSSDANLKGLAGLLYDKCASFGQARRTFACIVSAKCGDQFDLPE</sequence>
<reference evidence="1 2" key="1">
    <citation type="submission" date="2018-08" db="EMBL/GenBank/DDBJ databases">
        <title>Genomic investigation of the strawberry pathogen Phytophthora fragariae indicates pathogenicity is determined by transcriptional variation in three key races.</title>
        <authorList>
            <person name="Adams T.M."/>
            <person name="Armitage A.D."/>
            <person name="Sobczyk M.K."/>
            <person name="Bates H.J."/>
            <person name="Dunwell J.M."/>
            <person name="Nellist C.F."/>
            <person name="Harrison R.J."/>
        </authorList>
    </citation>
    <scope>NUCLEOTIDE SEQUENCE [LARGE SCALE GENOMIC DNA]</scope>
    <source>
        <strain evidence="1 2">SCRP333</strain>
    </source>
</reference>
<feature type="non-terminal residue" evidence="1">
    <location>
        <position position="175"/>
    </location>
</feature>
<organism evidence="1 2">
    <name type="scientific">Phytophthora rubi</name>
    <dbReference type="NCBI Taxonomy" id="129364"/>
    <lineage>
        <taxon>Eukaryota</taxon>
        <taxon>Sar</taxon>
        <taxon>Stramenopiles</taxon>
        <taxon>Oomycota</taxon>
        <taxon>Peronosporomycetes</taxon>
        <taxon>Peronosporales</taxon>
        <taxon>Peronosporaceae</taxon>
        <taxon>Phytophthora</taxon>
    </lineage>
</organism>
<comment type="caution">
    <text evidence="1">The sequence shown here is derived from an EMBL/GenBank/DDBJ whole genome shotgun (WGS) entry which is preliminary data.</text>
</comment>